<evidence type="ECO:0000256" key="1">
    <source>
        <dbReference type="ARBA" id="ARBA00022741"/>
    </source>
</evidence>
<dbReference type="InterPro" id="IPR005225">
    <property type="entry name" value="Small_GTP-bd"/>
</dbReference>
<feature type="region of interest" description="Disordered" evidence="3">
    <location>
        <begin position="168"/>
        <end position="188"/>
    </location>
</feature>
<organism evidence="4 5">
    <name type="scientific">Rhizoclosmatium globosum</name>
    <dbReference type="NCBI Taxonomy" id="329046"/>
    <lineage>
        <taxon>Eukaryota</taxon>
        <taxon>Fungi</taxon>
        <taxon>Fungi incertae sedis</taxon>
        <taxon>Chytridiomycota</taxon>
        <taxon>Chytridiomycota incertae sedis</taxon>
        <taxon>Chytridiomycetes</taxon>
        <taxon>Chytridiales</taxon>
        <taxon>Chytriomycetaceae</taxon>
        <taxon>Rhizoclosmatium</taxon>
    </lineage>
</organism>
<name>A0A1Y2BMM7_9FUNG</name>
<gene>
    <name evidence="4" type="ORF">BCR33DRAFT_836306</name>
</gene>
<dbReference type="PROSITE" id="PS51419">
    <property type="entry name" value="RAB"/>
    <property type="match status" value="1"/>
</dbReference>
<dbReference type="EMBL" id="MCGO01000059">
    <property type="protein sequence ID" value="ORY35950.1"/>
    <property type="molecule type" value="Genomic_DNA"/>
</dbReference>
<dbReference type="OrthoDB" id="9989112at2759"/>
<reference evidence="4 5" key="1">
    <citation type="submission" date="2016-07" db="EMBL/GenBank/DDBJ databases">
        <title>Pervasive Adenine N6-methylation of Active Genes in Fungi.</title>
        <authorList>
            <consortium name="DOE Joint Genome Institute"/>
            <person name="Mondo S.J."/>
            <person name="Dannebaum R.O."/>
            <person name="Kuo R.C."/>
            <person name="Labutti K."/>
            <person name="Haridas S."/>
            <person name="Kuo A."/>
            <person name="Salamov A."/>
            <person name="Ahrendt S.R."/>
            <person name="Lipzen A."/>
            <person name="Sullivan W."/>
            <person name="Andreopoulos W.B."/>
            <person name="Clum A."/>
            <person name="Lindquist E."/>
            <person name="Daum C."/>
            <person name="Ramamoorthy G.K."/>
            <person name="Gryganskyi A."/>
            <person name="Culley D."/>
            <person name="Magnuson J.K."/>
            <person name="James T.Y."/>
            <person name="O'Malley M.A."/>
            <person name="Stajich J.E."/>
            <person name="Spatafora J.W."/>
            <person name="Visel A."/>
            <person name="Grigoriev I.V."/>
        </authorList>
    </citation>
    <scope>NUCLEOTIDE SEQUENCE [LARGE SCALE GENOMIC DNA]</scope>
    <source>
        <strain evidence="4 5">JEL800</strain>
    </source>
</reference>
<dbReference type="SMART" id="SM00173">
    <property type="entry name" value="RAS"/>
    <property type="match status" value="1"/>
</dbReference>
<keyword evidence="5" id="KW-1185">Reference proteome</keyword>
<feature type="non-terminal residue" evidence="4">
    <location>
        <position position="1"/>
    </location>
</feature>
<evidence type="ECO:0000256" key="3">
    <source>
        <dbReference type="SAM" id="MobiDB-lite"/>
    </source>
</evidence>
<dbReference type="Proteomes" id="UP000193642">
    <property type="component" value="Unassembled WGS sequence"/>
</dbReference>
<dbReference type="SUPFAM" id="SSF52540">
    <property type="entry name" value="P-loop containing nucleoside triphosphate hydrolases"/>
    <property type="match status" value="1"/>
</dbReference>
<dbReference type="InterPro" id="IPR001806">
    <property type="entry name" value="Small_GTPase"/>
</dbReference>
<comment type="caution">
    <text evidence="4">The sequence shown here is derived from an EMBL/GenBank/DDBJ whole genome shotgun (WGS) entry which is preliminary data.</text>
</comment>
<protein>
    <submittedName>
        <fullName evidence="4">Ras-domain-containing protein</fullName>
    </submittedName>
</protein>
<dbReference type="GO" id="GO:0007165">
    <property type="term" value="P:signal transduction"/>
    <property type="evidence" value="ECO:0007669"/>
    <property type="project" value="InterPro"/>
</dbReference>
<dbReference type="SMART" id="SM00174">
    <property type="entry name" value="RHO"/>
    <property type="match status" value="1"/>
</dbReference>
<dbReference type="GO" id="GO:0005525">
    <property type="term" value="F:GTP binding"/>
    <property type="evidence" value="ECO:0007669"/>
    <property type="project" value="UniProtKB-KW"/>
</dbReference>
<dbReference type="STRING" id="329046.A0A1Y2BMM7"/>
<dbReference type="InterPro" id="IPR027417">
    <property type="entry name" value="P-loop_NTPase"/>
</dbReference>
<evidence type="ECO:0000256" key="2">
    <source>
        <dbReference type="ARBA" id="ARBA00023134"/>
    </source>
</evidence>
<sequence>IVCGPPSVGKSALTHRYLFNTFNVNNEYNPTLLETFQKRVAIDQKVCLLTITDTAGQEEYIALRDSALRSGDGFLVVFSVMDRTSFGEVRGSFNELNECRRVQDQAIVVCGNKCEGSQEGWEVQWSEVEALMRELGVQCMQTSAKEDVGVVEAFTELIREIRRIGPAVRSNKGSKKDSKYASKDSMFSNNKKRRSANIHYKGCVLL</sequence>
<evidence type="ECO:0000313" key="5">
    <source>
        <dbReference type="Proteomes" id="UP000193642"/>
    </source>
</evidence>
<evidence type="ECO:0000313" key="4">
    <source>
        <dbReference type="EMBL" id="ORY35950.1"/>
    </source>
</evidence>
<dbReference type="AlphaFoldDB" id="A0A1Y2BMM7"/>
<dbReference type="NCBIfam" id="TIGR00231">
    <property type="entry name" value="small_GTP"/>
    <property type="match status" value="1"/>
</dbReference>
<dbReference type="Pfam" id="PF00071">
    <property type="entry name" value="Ras"/>
    <property type="match status" value="1"/>
</dbReference>
<dbReference type="SMART" id="SM00175">
    <property type="entry name" value="RAB"/>
    <property type="match status" value="1"/>
</dbReference>
<dbReference type="PANTHER" id="PTHR24070">
    <property type="entry name" value="RAS, DI-RAS, AND RHEB FAMILY MEMBERS OF SMALL GTPASE SUPERFAMILY"/>
    <property type="match status" value="1"/>
</dbReference>
<keyword evidence="2" id="KW-0342">GTP-binding</keyword>
<keyword evidence="1" id="KW-0547">Nucleotide-binding</keyword>
<proteinExistence type="predicted"/>
<accession>A0A1Y2BMM7</accession>
<dbReference type="PROSITE" id="PS51421">
    <property type="entry name" value="RAS"/>
    <property type="match status" value="1"/>
</dbReference>
<dbReference type="InterPro" id="IPR020849">
    <property type="entry name" value="Small_GTPase_Ras-type"/>
</dbReference>
<dbReference type="GO" id="GO:0003924">
    <property type="term" value="F:GTPase activity"/>
    <property type="evidence" value="ECO:0007669"/>
    <property type="project" value="InterPro"/>
</dbReference>
<dbReference type="PRINTS" id="PR00449">
    <property type="entry name" value="RASTRNSFRMNG"/>
</dbReference>
<dbReference type="GO" id="GO:0016020">
    <property type="term" value="C:membrane"/>
    <property type="evidence" value="ECO:0007669"/>
    <property type="project" value="InterPro"/>
</dbReference>
<dbReference type="Gene3D" id="3.40.50.300">
    <property type="entry name" value="P-loop containing nucleotide triphosphate hydrolases"/>
    <property type="match status" value="1"/>
</dbReference>